<accession>A0ABZ2IYJ1</accession>
<dbReference type="Gene3D" id="1.10.569.10">
    <property type="entry name" value="Aldehyde Ferredoxin Oxidoreductase Protein, subunit A, domain 2"/>
    <property type="match status" value="1"/>
</dbReference>
<comment type="cofactor">
    <cofactor evidence="8">
        <name>tungstopterin</name>
        <dbReference type="ChEBI" id="CHEBI:30402"/>
    </cofactor>
</comment>
<evidence type="ECO:0000256" key="8">
    <source>
        <dbReference type="ARBA" id="ARBA00049934"/>
    </source>
</evidence>
<keyword evidence="6" id="KW-0408">Iron</keyword>
<dbReference type="InterPro" id="IPR013985">
    <property type="entry name" value="Ald_Fedxn_OxRdtase_dom3"/>
</dbReference>
<dbReference type="SUPFAM" id="SSF56228">
    <property type="entry name" value="Aldehyde ferredoxin oxidoreductase, N-terminal domain"/>
    <property type="match status" value="1"/>
</dbReference>
<dbReference type="Pfam" id="PF02730">
    <property type="entry name" value="AFOR_N"/>
    <property type="match status" value="1"/>
</dbReference>
<keyword evidence="7" id="KW-0411">Iron-sulfur</keyword>
<dbReference type="Pfam" id="PF01314">
    <property type="entry name" value="AFOR_C"/>
    <property type="match status" value="1"/>
</dbReference>
<dbReference type="EMBL" id="CP146609">
    <property type="protein sequence ID" value="WWX23707.1"/>
    <property type="molecule type" value="Genomic_DNA"/>
</dbReference>
<keyword evidence="3" id="KW-0004">4Fe-4S</keyword>
<dbReference type="Proteomes" id="UP001385389">
    <property type="component" value="Chromosome"/>
</dbReference>
<dbReference type="InterPro" id="IPR001203">
    <property type="entry name" value="OxRdtase_Ald_Fedxn_C"/>
</dbReference>
<dbReference type="Gene3D" id="3.60.9.10">
    <property type="entry name" value="Aldehyde ferredoxin oxidoreductase, N-terminal domain"/>
    <property type="match status" value="1"/>
</dbReference>
<keyword evidence="5" id="KW-0560">Oxidoreductase</keyword>
<evidence type="ECO:0000256" key="7">
    <source>
        <dbReference type="ARBA" id="ARBA00023014"/>
    </source>
</evidence>
<dbReference type="InterPro" id="IPR013983">
    <property type="entry name" value="Ald_Fedxn_OxRdtase_N"/>
</dbReference>
<evidence type="ECO:0000259" key="9">
    <source>
        <dbReference type="SMART" id="SM00790"/>
    </source>
</evidence>
<proteinExistence type="inferred from homology"/>
<dbReference type="InterPro" id="IPR036503">
    <property type="entry name" value="Ald_Fedxn_OxRdtase_N_sf"/>
</dbReference>
<evidence type="ECO:0000256" key="1">
    <source>
        <dbReference type="ARBA" id="ARBA00001966"/>
    </source>
</evidence>
<dbReference type="InterPro" id="IPR013984">
    <property type="entry name" value="Ald_Fedxn_OxRdtase_dom2"/>
</dbReference>
<evidence type="ECO:0000256" key="2">
    <source>
        <dbReference type="ARBA" id="ARBA00011032"/>
    </source>
</evidence>
<dbReference type="RefSeq" id="WP_338669404.1">
    <property type="nucleotide sequence ID" value="NZ_CP146609.1"/>
</dbReference>
<dbReference type="InterPro" id="IPR036021">
    <property type="entry name" value="Tungsten_al_ferr_oxy-like_C"/>
</dbReference>
<dbReference type="SMART" id="SM00790">
    <property type="entry name" value="AFOR_N"/>
    <property type="match status" value="1"/>
</dbReference>
<evidence type="ECO:0000313" key="10">
    <source>
        <dbReference type="EMBL" id="WWX23707.1"/>
    </source>
</evidence>
<sequence>MYGWAGKILRVDLTKGSISTVDTKKYTDYLGGLGFGYKVIFDEAPKAGPFDPENRLIFAIGPLTGTMAPSTSRPEVISISPHSYATQSKHPMASRSNFGGYWGAELKFAGYDAIIVQGKAPKPVYININNDKVTIEDASSVWGKDGLAAQEAIKDLQKDRDIQIATIGPAGERMVRIAPIIHRLGNVARQGGFGAVMGSKNLKAIAVRGNKGVKVADEKGLIEYVKVVRSFQPAPLGATPLSNGPLSWTGKHIDPADINHQAQRFNQTQSNAPWLMKYHLKTQSCYSCPQGCYTYMKTPKDGMGAVSCTQWFYAWMGNRDEATFQASQLVNKLGLDSFEMFPMIQFIWFLQDEKVNGKSLLRHMYDKKLVSKKNLEVLEAAHYPSEGGDLGSAGLEGMLTMMAYRQDFLGDALGEGFRRAMDILSDEFKRLRMPDVADGVMRFVKMEGIMGGVVGGNGGWGMSAHYDPRTFGYYWAVNFAMENCDPMRHSMTNLIEWTGLSFEQAMPVAIKHWGKDVAENGLNDIHRDRTTPLTWNGDKSAKANAALSQFIHYRGCIKDSLTGCDWVYPVMVSGREDRGYAGDISVEYKLVGLVTGEKMTQDKLNEQAARTWTLHRLLTVLEWNDGKPVNMREEHDQIPDHFFAPVDTRLLPAYPPADPPHPPLVRENFEATKTEYYKIMGWDVKTGLPTRSLLKKLGMQDVLASFEAQAFRLPS</sequence>
<keyword evidence="11" id="KW-1185">Reference proteome</keyword>
<evidence type="ECO:0000256" key="4">
    <source>
        <dbReference type="ARBA" id="ARBA00022723"/>
    </source>
</evidence>
<evidence type="ECO:0000256" key="6">
    <source>
        <dbReference type="ARBA" id="ARBA00023004"/>
    </source>
</evidence>
<dbReference type="PANTHER" id="PTHR30038:SF0">
    <property type="entry name" value="TUNGSTEN-CONTAINING ALDEHYDE FERREDOXIN OXIDOREDUCTASE"/>
    <property type="match status" value="1"/>
</dbReference>
<organism evidence="10 11">
    <name type="scientific">Pseudodesulfovibrio methanolicus</name>
    <dbReference type="NCBI Taxonomy" id="3126690"/>
    <lineage>
        <taxon>Bacteria</taxon>
        <taxon>Pseudomonadati</taxon>
        <taxon>Thermodesulfobacteriota</taxon>
        <taxon>Desulfovibrionia</taxon>
        <taxon>Desulfovibrionales</taxon>
        <taxon>Desulfovibrionaceae</taxon>
    </lineage>
</organism>
<gene>
    <name evidence="10" type="ORF">V8V93_05760</name>
</gene>
<reference evidence="10 11" key="1">
    <citation type="submission" date="2024-03" db="EMBL/GenBank/DDBJ databases">
        <title>Phenotype and Genome Characterization of a Sulfate-Reducing Bacterium Pseudodesulfovibrio sp. strain 5S69, isolated from Petroleum Reservoir in Tatarstan (Russia).</title>
        <authorList>
            <person name="Bidzhieva S.K."/>
            <person name="Kadnikov V."/>
            <person name="Tourova T.P."/>
            <person name="Samigullina S.R."/>
            <person name="Sokolova D.S."/>
            <person name="Poltaraus A.B."/>
            <person name="Avtukh A.N."/>
            <person name="Tereshina V.M."/>
            <person name="Mardanov A.V."/>
            <person name="Nazina T.N."/>
        </authorList>
    </citation>
    <scope>NUCLEOTIDE SEQUENCE [LARGE SCALE GENOMIC DNA]</scope>
    <source>
        <strain evidence="10 11">5S69</strain>
    </source>
</reference>
<dbReference type="PANTHER" id="PTHR30038">
    <property type="entry name" value="ALDEHYDE FERREDOXIN OXIDOREDUCTASE"/>
    <property type="match status" value="1"/>
</dbReference>
<dbReference type="InterPro" id="IPR051919">
    <property type="entry name" value="W-dependent_AOR"/>
</dbReference>
<feature type="domain" description="Aldehyde ferredoxin oxidoreductase N-terminal" evidence="9">
    <location>
        <begin position="4"/>
        <end position="211"/>
    </location>
</feature>
<comment type="similarity">
    <text evidence="2">Belongs to the AOR/FOR family.</text>
</comment>
<comment type="cofactor">
    <cofactor evidence="1">
        <name>[4Fe-4S] cluster</name>
        <dbReference type="ChEBI" id="CHEBI:49883"/>
    </cofactor>
</comment>
<evidence type="ECO:0000256" key="5">
    <source>
        <dbReference type="ARBA" id="ARBA00023002"/>
    </source>
</evidence>
<evidence type="ECO:0000313" key="11">
    <source>
        <dbReference type="Proteomes" id="UP001385389"/>
    </source>
</evidence>
<protein>
    <submittedName>
        <fullName evidence="10">Aldehyde ferredoxin oxidoreductase N-terminal domain-containing protein</fullName>
    </submittedName>
</protein>
<dbReference type="SUPFAM" id="SSF48310">
    <property type="entry name" value="Aldehyde ferredoxin oxidoreductase, C-terminal domains"/>
    <property type="match status" value="1"/>
</dbReference>
<keyword evidence="4" id="KW-0479">Metal-binding</keyword>
<name>A0ABZ2IYJ1_9BACT</name>
<dbReference type="Gene3D" id="1.10.599.10">
    <property type="entry name" value="Aldehyde Ferredoxin Oxidoreductase Protein, subunit A, domain 3"/>
    <property type="match status" value="1"/>
</dbReference>
<evidence type="ECO:0000256" key="3">
    <source>
        <dbReference type="ARBA" id="ARBA00022485"/>
    </source>
</evidence>